<evidence type="ECO:0000313" key="2">
    <source>
        <dbReference type="EMBL" id="RUO59978.1"/>
    </source>
</evidence>
<name>A0A432YGA0_9GAMM</name>
<dbReference type="AlphaFoldDB" id="A0A432YGA0"/>
<evidence type="ECO:0008006" key="4">
    <source>
        <dbReference type="Google" id="ProtNLM"/>
    </source>
</evidence>
<keyword evidence="1" id="KW-0472">Membrane</keyword>
<feature type="transmembrane region" description="Helical" evidence="1">
    <location>
        <begin position="91"/>
        <end position="109"/>
    </location>
</feature>
<dbReference type="OrthoDB" id="9792424at2"/>
<proteinExistence type="predicted"/>
<sequence>MKFSLSHISAGATAVFVGYSSAVVLILEAVKTLNGSPAVQSSWLLALGLAMGMTSIVLSLRYKAPIFTAWSTPGVALLIVALEGVSLSQAVGIFIFSSALIVLFGLSGISDRLIKYIPVSVAAAILAGILLKFVLAVMPAVYEQPIIAGSLVIAFFVLRYFTPRFVFFWVLLLAIGLPAFMQDLNFSQLTFSMPTWVWVWPEFDLSLMIGVGIPLFVVTMVSQNLPGIMMLRSNGYTPPMSPLLTTTGLAGLILAPLGAFAINLAAITAAICQSSDADPDSSQRYKAAVAGGIFYLLAGLASSAIVGLFLMLPAAVTATIAGLALLPVLSTNMFKAFSDANNQLPPILAFLTTASGTHFFGINSSFWGLLIGIVAYYLAQHFKSKQAGK</sequence>
<dbReference type="Proteomes" id="UP000288127">
    <property type="component" value="Unassembled WGS sequence"/>
</dbReference>
<accession>A0A432YGA0</accession>
<keyword evidence="3" id="KW-1185">Reference proteome</keyword>
<comment type="caution">
    <text evidence="2">The sequence shown here is derived from an EMBL/GenBank/DDBJ whole genome shotgun (WGS) entry which is preliminary data.</text>
</comment>
<dbReference type="InterPro" id="IPR004711">
    <property type="entry name" value="Benzoate_Transporter"/>
</dbReference>
<feature type="transmembrane region" description="Helical" evidence="1">
    <location>
        <begin position="318"/>
        <end position="338"/>
    </location>
</feature>
<evidence type="ECO:0000256" key="1">
    <source>
        <dbReference type="SAM" id="Phobius"/>
    </source>
</evidence>
<feature type="transmembrane region" description="Helical" evidence="1">
    <location>
        <begin position="243"/>
        <end position="267"/>
    </location>
</feature>
<feature type="transmembrane region" description="Helical" evidence="1">
    <location>
        <begin position="67"/>
        <end position="85"/>
    </location>
</feature>
<gene>
    <name evidence="2" type="ORF">CWI76_07590</name>
</gene>
<feature type="transmembrane region" description="Helical" evidence="1">
    <location>
        <begin position="165"/>
        <end position="185"/>
    </location>
</feature>
<feature type="transmembrane region" description="Helical" evidence="1">
    <location>
        <begin position="141"/>
        <end position="158"/>
    </location>
</feature>
<reference evidence="3" key="1">
    <citation type="journal article" date="2018" name="Front. Microbiol.">
        <title>Genome-Based Analysis Reveals the Taxonomy and Diversity of the Family Idiomarinaceae.</title>
        <authorList>
            <person name="Liu Y."/>
            <person name="Lai Q."/>
            <person name="Shao Z."/>
        </authorList>
    </citation>
    <scope>NUCLEOTIDE SEQUENCE [LARGE SCALE GENOMIC DNA]</scope>
    <source>
        <strain evidence="3">PIM1</strain>
    </source>
</reference>
<evidence type="ECO:0000313" key="3">
    <source>
        <dbReference type="Proteomes" id="UP000288127"/>
    </source>
</evidence>
<dbReference type="GO" id="GO:0042925">
    <property type="term" value="F:benzoate transmembrane transporter activity"/>
    <property type="evidence" value="ECO:0007669"/>
    <property type="project" value="InterPro"/>
</dbReference>
<feature type="transmembrane region" description="Helical" evidence="1">
    <location>
        <begin position="205"/>
        <end position="222"/>
    </location>
</feature>
<dbReference type="Pfam" id="PF03594">
    <property type="entry name" value="BenE"/>
    <property type="match status" value="1"/>
</dbReference>
<organism evidence="2 3">
    <name type="scientific">Pseudidiomarina marina</name>
    <dbReference type="NCBI Taxonomy" id="502366"/>
    <lineage>
        <taxon>Bacteria</taxon>
        <taxon>Pseudomonadati</taxon>
        <taxon>Pseudomonadota</taxon>
        <taxon>Gammaproteobacteria</taxon>
        <taxon>Alteromonadales</taxon>
        <taxon>Idiomarinaceae</taxon>
        <taxon>Pseudidiomarina</taxon>
    </lineage>
</organism>
<dbReference type="NCBIfam" id="TIGR00843">
    <property type="entry name" value="benE"/>
    <property type="match status" value="1"/>
</dbReference>
<dbReference type="PANTHER" id="PTHR30199:SF0">
    <property type="entry name" value="INNER MEMBRANE PROTEIN YDCO"/>
    <property type="match status" value="1"/>
</dbReference>
<dbReference type="GO" id="GO:0005886">
    <property type="term" value="C:plasma membrane"/>
    <property type="evidence" value="ECO:0007669"/>
    <property type="project" value="TreeGrafter"/>
</dbReference>
<feature type="transmembrane region" description="Helical" evidence="1">
    <location>
        <begin position="116"/>
        <end position="135"/>
    </location>
</feature>
<dbReference type="EMBL" id="PIPZ01000002">
    <property type="protein sequence ID" value="RUO59978.1"/>
    <property type="molecule type" value="Genomic_DNA"/>
</dbReference>
<dbReference type="PANTHER" id="PTHR30199">
    <property type="entry name" value="MFS FAMILY TRANSPORTER, PREDICTED SUBSTRATE BENZOATE"/>
    <property type="match status" value="1"/>
</dbReference>
<keyword evidence="1" id="KW-1133">Transmembrane helix</keyword>
<protein>
    <recommendedName>
        <fullName evidence="4">Benzoate transporter</fullName>
    </recommendedName>
</protein>
<feature type="transmembrane region" description="Helical" evidence="1">
    <location>
        <begin position="12"/>
        <end position="30"/>
    </location>
</feature>
<feature type="transmembrane region" description="Helical" evidence="1">
    <location>
        <begin position="287"/>
        <end position="311"/>
    </location>
</feature>
<feature type="transmembrane region" description="Helical" evidence="1">
    <location>
        <begin position="358"/>
        <end position="379"/>
    </location>
</feature>
<keyword evidence="1" id="KW-0812">Transmembrane</keyword>
<feature type="transmembrane region" description="Helical" evidence="1">
    <location>
        <begin position="42"/>
        <end position="60"/>
    </location>
</feature>
<dbReference type="RefSeq" id="WP_126759731.1">
    <property type="nucleotide sequence ID" value="NZ_PIPZ01000002.1"/>
</dbReference>